<dbReference type="InterPro" id="IPR036691">
    <property type="entry name" value="Endo/exonu/phosph_ase_sf"/>
</dbReference>
<protein>
    <recommendedName>
        <fullName evidence="4">Endonuclease/exonuclease/phosphatase domain-containing protein</fullName>
    </recommendedName>
</protein>
<organism evidence="2 3">
    <name type="scientific">Paralvinella palmiformis</name>
    <dbReference type="NCBI Taxonomy" id="53620"/>
    <lineage>
        <taxon>Eukaryota</taxon>
        <taxon>Metazoa</taxon>
        <taxon>Spiralia</taxon>
        <taxon>Lophotrochozoa</taxon>
        <taxon>Annelida</taxon>
        <taxon>Polychaeta</taxon>
        <taxon>Sedentaria</taxon>
        <taxon>Canalipalpata</taxon>
        <taxon>Terebellida</taxon>
        <taxon>Terebelliformia</taxon>
        <taxon>Alvinellidae</taxon>
        <taxon>Paralvinella</taxon>
    </lineage>
</organism>
<feature type="region of interest" description="Disordered" evidence="1">
    <location>
        <begin position="23"/>
        <end position="49"/>
    </location>
</feature>
<evidence type="ECO:0000256" key="1">
    <source>
        <dbReference type="SAM" id="MobiDB-lite"/>
    </source>
</evidence>
<gene>
    <name evidence="2" type="ORF">LSH36_223g01061</name>
</gene>
<dbReference type="Proteomes" id="UP001208570">
    <property type="component" value="Unassembled WGS sequence"/>
</dbReference>
<dbReference type="AlphaFoldDB" id="A0AAD9JNL3"/>
<reference evidence="2" key="1">
    <citation type="journal article" date="2023" name="Mol. Biol. Evol.">
        <title>Third-Generation Sequencing Reveals the Adaptive Role of the Epigenome in Three Deep-Sea Polychaetes.</title>
        <authorList>
            <person name="Perez M."/>
            <person name="Aroh O."/>
            <person name="Sun Y."/>
            <person name="Lan Y."/>
            <person name="Juniper S.K."/>
            <person name="Young C.R."/>
            <person name="Angers B."/>
            <person name="Qian P.Y."/>
        </authorList>
    </citation>
    <scope>NUCLEOTIDE SEQUENCE</scope>
    <source>
        <strain evidence="2">P08H-3</strain>
    </source>
</reference>
<feature type="compositionally biased region" description="Acidic residues" evidence="1">
    <location>
        <begin position="26"/>
        <end position="42"/>
    </location>
</feature>
<sequence>METGGDCSSGSSLLLEDSVILNLGSEQDDEQGQEVETEDEATNTDNKEETICTNKHQPGLTCLYTNADSLLGKRDLLKHRIDELKPDIIAITESLPKNLSSSSLNTQVEYNIPGYNLLQGQHNKRGVVIYTANHIQASREDDLSDITHEKQICFNINTEPETINNSQQRYRMDKGDYTRLEDIIQSISWEEITKDMNIEETWDYFKYQYDKAVDICIPKYTAKTTKWRRPL</sequence>
<evidence type="ECO:0008006" key="4">
    <source>
        <dbReference type="Google" id="ProtNLM"/>
    </source>
</evidence>
<name>A0AAD9JNL3_9ANNE</name>
<accession>A0AAD9JNL3</accession>
<dbReference type="Gene3D" id="3.60.10.10">
    <property type="entry name" value="Endonuclease/exonuclease/phosphatase"/>
    <property type="match status" value="1"/>
</dbReference>
<evidence type="ECO:0000313" key="3">
    <source>
        <dbReference type="Proteomes" id="UP001208570"/>
    </source>
</evidence>
<proteinExistence type="predicted"/>
<dbReference type="EMBL" id="JAODUP010000223">
    <property type="protein sequence ID" value="KAK2156036.1"/>
    <property type="molecule type" value="Genomic_DNA"/>
</dbReference>
<keyword evidence="3" id="KW-1185">Reference proteome</keyword>
<comment type="caution">
    <text evidence="2">The sequence shown here is derived from an EMBL/GenBank/DDBJ whole genome shotgun (WGS) entry which is preliminary data.</text>
</comment>
<evidence type="ECO:0000313" key="2">
    <source>
        <dbReference type="EMBL" id="KAK2156036.1"/>
    </source>
</evidence>